<dbReference type="Gene3D" id="3.30.460.10">
    <property type="entry name" value="Beta Polymerase, domain 2"/>
    <property type="match status" value="1"/>
</dbReference>
<evidence type="ECO:0000313" key="1">
    <source>
        <dbReference type="EMBL" id="KAF8902086.1"/>
    </source>
</evidence>
<comment type="caution">
    <text evidence="1">The sequence shown here is derived from an EMBL/GenBank/DDBJ whole genome shotgun (WGS) entry which is preliminary data.</text>
</comment>
<name>A0A9P5NS42_GYMJU</name>
<evidence type="ECO:0000313" key="2">
    <source>
        <dbReference type="Proteomes" id="UP000724874"/>
    </source>
</evidence>
<protein>
    <submittedName>
        <fullName evidence="1">Uncharacterized protein</fullName>
    </submittedName>
</protein>
<organism evidence="1 2">
    <name type="scientific">Gymnopilus junonius</name>
    <name type="common">Spectacular rustgill mushroom</name>
    <name type="synonym">Gymnopilus spectabilis subsp. junonius</name>
    <dbReference type="NCBI Taxonomy" id="109634"/>
    <lineage>
        <taxon>Eukaryota</taxon>
        <taxon>Fungi</taxon>
        <taxon>Dikarya</taxon>
        <taxon>Basidiomycota</taxon>
        <taxon>Agaricomycotina</taxon>
        <taxon>Agaricomycetes</taxon>
        <taxon>Agaricomycetidae</taxon>
        <taxon>Agaricales</taxon>
        <taxon>Agaricineae</taxon>
        <taxon>Hymenogastraceae</taxon>
        <taxon>Gymnopilus</taxon>
    </lineage>
</organism>
<sequence>MPRGRRRRGGTYASEAVWDMPSNGLWDWIVIAQVKEGTENRGSLESVVRLVRKSLLKRDPPVPLAPKSRRTSGSEWVFIDGGDFAIHIVSKGTRDKYMNQVDW</sequence>
<accession>A0A9P5NS42</accession>
<dbReference type="Proteomes" id="UP000724874">
    <property type="component" value="Unassembled WGS sequence"/>
</dbReference>
<gene>
    <name evidence="1" type="ORF">CPB84DRAFT_1707878</name>
</gene>
<reference evidence="1" key="1">
    <citation type="submission" date="2020-11" db="EMBL/GenBank/DDBJ databases">
        <authorList>
            <consortium name="DOE Joint Genome Institute"/>
            <person name="Ahrendt S."/>
            <person name="Riley R."/>
            <person name="Andreopoulos W."/>
            <person name="LaButti K."/>
            <person name="Pangilinan J."/>
            <person name="Ruiz-duenas F.J."/>
            <person name="Barrasa J.M."/>
            <person name="Sanchez-Garcia M."/>
            <person name="Camarero S."/>
            <person name="Miyauchi S."/>
            <person name="Serrano A."/>
            <person name="Linde D."/>
            <person name="Babiker R."/>
            <person name="Drula E."/>
            <person name="Ayuso-Fernandez I."/>
            <person name="Pacheco R."/>
            <person name="Padilla G."/>
            <person name="Ferreira P."/>
            <person name="Barriuso J."/>
            <person name="Kellner H."/>
            <person name="Castanera R."/>
            <person name="Alfaro M."/>
            <person name="Ramirez L."/>
            <person name="Pisabarro A.G."/>
            <person name="Kuo A."/>
            <person name="Tritt A."/>
            <person name="Lipzen A."/>
            <person name="He G."/>
            <person name="Yan M."/>
            <person name="Ng V."/>
            <person name="Cullen D."/>
            <person name="Martin F."/>
            <person name="Rosso M.-N."/>
            <person name="Henrissat B."/>
            <person name="Hibbett D."/>
            <person name="Martinez A.T."/>
            <person name="Grigoriev I.V."/>
        </authorList>
    </citation>
    <scope>NUCLEOTIDE SEQUENCE</scope>
    <source>
        <strain evidence="1">AH 44721</strain>
    </source>
</reference>
<dbReference type="OrthoDB" id="21330at2759"/>
<dbReference type="AlphaFoldDB" id="A0A9P5NS42"/>
<dbReference type="Pfam" id="PF02410">
    <property type="entry name" value="RsfS"/>
    <property type="match status" value="1"/>
</dbReference>
<dbReference type="EMBL" id="JADNYJ010000038">
    <property type="protein sequence ID" value="KAF8902086.1"/>
    <property type="molecule type" value="Genomic_DNA"/>
</dbReference>
<keyword evidence="2" id="KW-1185">Reference proteome</keyword>
<proteinExistence type="predicted"/>
<dbReference type="InterPro" id="IPR043519">
    <property type="entry name" value="NT_sf"/>
</dbReference>
<dbReference type="SUPFAM" id="SSF81301">
    <property type="entry name" value="Nucleotidyltransferase"/>
    <property type="match status" value="1"/>
</dbReference>